<keyword evidence="3" id="KW-0472">Membrane</keyword>
<dbReference type="PANTHER" id="PTHR43639">
    <property type="entry name" value="OXIDOREDUCTASE, SHORT-CHAIN DEHYDROGENASE/REDUCTASE FAMILY (AFU_ORTHOLOGUE AFUA_5G02870)"/>
    <property type="match status" value="1"/>
</dbReference>
<dbReference type="STRING" id="1121409.SAMN02745124_03744"/>
<dbReference type="Pfam" id="PF13561">
    <property type="entry name" value="adh_short_C2"/>
    <property type="match status" value="1"/>
</dbReference>
<keyword evidence="3" id="KW-0812">Transmembrane</keyword>
<dbReference type="Proteomes" id="UP000184139">
    <property type="component" value="Unassembled WGS sequence"/>
</dbReference>
<organism evidence="4 5">
    <name type="scientific">Desulfofustis glycolicus DSM 9705</name>
    <dbReference type="NCBI Taxonomy" id="1121409"/>
    <lineage>
        <taxon>Bacteria</taxon>
        <taxon>Pseudomonadati</taxon>
        <taxon>Thermodesulfobacteriota</taxon>
        <taxon>Desulfobulbia</taxon>
        <taxon>Desulfobulbales</taxon>
        <taxon>Desulfocapsaceae</taxon>
        <taxon>Desulfofustis</taxon>
    </lineage>
</organism>
<dbReference type="PANTHER" id="PTHR43639:SF1">
    <property type="entry name" value="SHORT-CHAIN DEHYDROGENASE_REDUCTASE FAMILY PROTEIN"/>
    <property type="match status" value="1"/>
</dbReference>
<evidence type="ECO:0000313" key="4">
    <source>
        <dbReference type="EMBL" id="SHI08389.1"/>
    </source>
</evidence>
<sequence>MGDTMNLRDRIVLIPGASRPVGRAIARRFGGAGASLALPVHHDWPESTAEMEQEFSGAGYRFHCYRCNLTDPDDTARLIDSVTADLGGLHHLINNIERGGMPVVHGSYETVQNDGQWQLEFETTLRAKWFLFRRALPLLTACGCGSVVNISSIAALVGRCGPASLLFNDGYSAANRGIASFTEQWAREAAPAVRVNEVMLGLVRGRHGEETRGWQALTERQRRDLLDHTLLHRTGTPEEIAELVFFVAVQAGFVTGTVIRADGGYCLGGEPVASLPPGLLAS</sequence>
<keyword evidence="3" id="KW-1133">Transmembrane helix</keyword>
<dbReference type="InterPro" id="IPR002347">
    <property type="entry name" value="SDR_fam"/>
</dbReference>
<evidence type="ECO:0000256" key="2">
    <source>
        <dbReference type="ARBA" id="ARBA00023002"/>
    </source>
</evidence>
<feature type="transmembrane region" description="Helical" evidence="3">
    <location>
        <begin position="135"/>
        <end position="157"/>
    </location>
</feature>
<evidence type="ECO:0000256" key="1">
    <source>
        <dbReference type="ARBA" id="ARBA00006484"/>
    </source>
</evidence>
<evidence type="ECO:0000256" key="3">
    <source>
        <dbReference type="SAM" id="Phobius"/>
    </source>
</evidence>
<dbReference type="Gene3D" id="3.40.50.720">
    <property type="entry name" value="NAD(P)-binding Rossmann-like Domain"/>
    <property type="match status" value="1"/>
</dbReference>
<reference evidence="4 5" key="1">
    <citation type="submission" date="2016-11" db="EMBL/GenBank/DDBJ databases">
        <authorList>
            <person name="Jaros S."/>
            <person name="Januszkiewicz K."/>
            <person name="Wedrychowicz H."/>
        </authorList>
    </citation>
    <scope>NUCLEOTIDE SEQUENCE [LARGE SCALE GENOMIC DNA]</scope>
    <source>
        <strain evidence="4 5">DSM 9705</strain>
    </source>
</reference>
<protein>
    <submittedName>
        <fullName evidence="4">3-oxoacyl-[acyl-carrier protein] reductase</fullName>
    </submittedName>
</protein>
<dbReference type="SUPFAM" id="SSF51735">
    <property type="entry name" value="NAD(P)-binding Rossmann-fold domains"/>
    <property type="match status" value="1"/>
</dbReference>
<keyword evidence="2" id="KW-0560">Oxidoreductase</keyword>
<keyword evidence="5" id="KW-1185">Reference proteome</keyword>
<dbReference type="InterPro" id="IPR036291">
    <property type="entry name" value="NAD(P)-bd_dom_sf"/>
</dbReference>
<proteinExistence type="inferred from homology"/>
<evidence type="ECO:0000313" key="5">
    <source>
        <dbReference type="Proteomes" id="UP000184139"/>
    </source>
</evidence>
<dbReference type="AlphaFoldDB" id="A0A1M5Y8X9"/>
<gene>
    <name evidence="4" type="ORF">SAMN02745124_03744</name>
</gene>
<dbReference type="GO" id="GO:0016491">
    <property type="term" value="F:oxidoreductase activity"/>
    <property type="evidence" value="ECO:0007669"/>
    <property type="project" value="UniProtKB-KW"/>
</dbReference>
<dbReference type="EMBL" id="FQXS01000030">
    <property type="protein sequence ID" value="SHI08389.1"/>
    <property type="molecule type" value="Genomic_DNA"/>
</dbReference>
<accession>A0A1M5Y8X9</accession>
<comment type="similarity">
    <text evidence="1">Belongs to the short-chain dehydrogenases/reductases (SDR) family.</text>
</comment>
<name>A0A1M5Y8X9_9BACT</name>
<dbReference type="PRINTS" id="PR00081">
    <property type="entry name" value="GDHRDH"/>
</dbReference>